<protein>
    <submittedName>
        <fullName evidence="1">Uncharacterized protein</fullName>
    </submittedName>
</protein>
<sequence>MECVLCHRSDITKMSNGELKIYSPEHRGKKEIEAMICGTCTAYLIQDKRAAIPWNGELRRSQVDPNEPLVLRRRKGA</sequence>
<organism evidence="1">
    <name type="scientific">viral metagenome</name>
    <dbReference type="NCBI Taxonomy" id="1070528"/>
    <lineage>
        <taxon>unclassified sequences</taxon>
        <taxon>metagenomes</taxon>
        <taxon>organismal metagenomes</taxon>
    </lineage>
</organism>
<accession>A0A6M3KVQ7</accession>
<proteinExistence type="predicted"/>
<dbReference type="EMBL" id="MT142587">
    <property type="protein sequence ID" value="QJA85651.1"/>
    <property type="molecule type" value="Genomic_DNA"/>
</dbReference>
<gene>
    <name evidence="1" type="ORF">MM415B02193_0006</name>
</gene>
<dbReference type="AlphaFoldDB" id="A0A6M3KVQ7"/>
<evidence type="ECO:0000313" key="1">
    <source>
        <dbReference type="EMBL" id="QJA85651.1"/>
    </source>
</evidence>
<reference evidence="1" key="1">
    <citation type="submission" date="2020-03" db="EMBL/GenBank/DDBJ databases">
        <title>The deep terrestrial virosphere.</title>
        <authorList>
            <person name="Holmfeldt K."/>
            <person name="Nilsson E."/>
            <person name="Simone D."/>
            <person name="Lopez-Fernandez M."/>
            <person name="Wu X."/>
            <person name="de Brujin I."/>
            <person name="Lundin D."/>
            <person name="Andersson A."/>
            <person name="Bertilsson S."/>
            <person name="Dopson M."/>
        </authorList>
    </citation>
    <scope>NUCLEOTIDE SEQUENCE</scope>
    <source>
        <strain evidence="1">MM415B02193</strain>
    </source>
</reference>
<name>A0A6M3KVQ7_9ZZZZ</name>